<keyword evidence="7" id="KW-1185">Reference proteome</keyword>
<dbReference type="PROSITE" id="PS50977">
    <property type="entry name" value="HTH_TETR_2"/>
    <property type="match status" value="1"/>
</dbReference>
<keyword evidence="1" id="KW-0805">Transcription regulation</keyword>
<feature type="DNA-binding region" description="H-T-H motif" evidence="4">
    <location>
        <begin position="53"/>
        <end position="72"/>
    </location>
</feature>
<protein>
    <recommendedName>
        <fullName evidence="5">HTH tetR-type domain-containing protein</fullName>
    </recommendedName>
</protein>
<evidence type="ECO:0000256" key="3">
    <source>
        <dbReference type="ARBA" id="ARBA00023163"/>
    </source>
</evidence>
<evidence type="ECO:0000256" key="2">
    <source>
        <dbReference type="ARBA" id="ARBA00023125"/>
    </source>
</evidence>
<dbReference type="EMBL" id="CP011112">
    <property type="protein sequence ID" value="AKU14691.1"/>
    <property type="molecule type" value="Genomic_DNA"/>
</dbReference>
<evidence type="ECO:0000256" key="1">
    <source>
        <dbReference type="ARBA" id="ARBA00023015"/>
    </source>
</evidence>
<dbReference type="KEGG" id="lmoi:VV02_00405"/>
<dbReference type="Proteomes" id="UP000066480">
    <property type="component" value="Chromosome"/>
</dbReference>
<name>A0A0K1JDB1_9MICO</name>
<keyword evidence="3" id="KW-0804">Transcription</keyword>
<dbReference type="PANTHER" id="PTHR47506">
    <property type="entry name" value="TRANSCRIPTIONAL REGULATORY PROTEIN"/>
    <property type="match status" value="1"/>
</dbReference>
<dbReference type="SUPFAM" id="SSF46689">
    <property type="entry name" value="Homeodomain-like"/>
    <property type="match status" value="1"/>
</dbReference>
<dbReference type="GO" id="GO:0003677">
    <property type="term" value="F:DNA binding"/>
    <property type="evidence" value="ECO:0007669"/>
    <property type="project" value="UniProtKB-UniRule"/>
</dbReference>
<gene>
    <name evidence="6" type="ORF">VV02_00405</name>
</gene>
<dbReference type="PANTHER" id="PTHR47506:SF1">
    <property type="entry name" value="HTH-TYPE TRANSCRIPTIONAL REGULATOR YJDC"/>
    <property type="match status" value="1"/>
</dbReference>
<proteinExistence type="predicted"/>
<accession>A0A0K1JDB1</accession>
<organism evidence="6 7">
    <name type="scientific">Luteipulveratus mongoliensis</name>
    <dbReference type="NCBI Taxonomy" id="571913"/>
    <lineage>
        <taxon>Bacteria</taxon>
        <taxon>Bacillati</taxon>
        <taxon>Actinomycetota</taxon>
        <taxon>Actinomycetes</taxon>
        <taxon>Micrococcales</taxon>
        <taxon>Dermacoccaceae</taxon>
        <taxon>Luteipulveratus</taxon>
    </lineage>
</organism>
<dbReference type="Gene3D" id="1.10.357.10">
    <property type="entry name" value="Tetracycline Repressor, domain 2"/>
    <property type="match status" value="1"/>
</dbReference>
<dbReference type="STRING" id="571913.VV02_00405"/>
<evidence type="ECO:0000313" key="6">
    <source>
        <dbReference type="EMBL" id="AKU14691.1"/>
    </source>
</evidence>
<dbReference type="InterPro" id="IPR009057">
    <property type="entry name" value="Homeodomain-like_sf"/>
</dbReference>
<sequence>MGHRVARSCGSRLGRVARRIGGLDGEQRRAARREALLDAALDLFARQGYLGTSIEQLCQEAHVSTKSFYDVFTSREDCYLGLMRRSTVHLQTVVGQALEGAPADDESAAAAVVLNAMAHAFGDDPRHAIVLFGHGTATTVDVERERRTNRRWAAEFVAGIWRQYSPDVPVPPGLATGTSGGLFDIVADWVTDVDGPPALDVDELHGSLRAFYGAVVAGRRLSYGKDFLS</sequence>
<evidence type="ECO:0000256" key="4">
    <source>
        <dbReference type="PROSITE-ProRule" id="PRU00335"/>
    </source>
</evidence>
<dbReference type="PRINTS" id="PR00455">
    <property type="entry name" value="HTHTETR"/>
</dbReference>
<reference evidence="6 7" key="1">
    <citation type="submission" date="2015-03" db="EMBL/GenBank/DDBJ databases">
        <title>Luteipulveratus halotolerans sp. nov., a novel actinobacterium (Dermacoccaceae) from Sarawak, Malaysia.</title>
        <authorList>
            <person name="Juboi H."/>
            <person name="Basik A."/>
            <person name="Shamsul S.S."/>
            <person name="Arnold P."/>
            <person name="Schmitt E.K."/>
            <person name="Sanglier J.-J."/>
            <person name="Yeo T."/>
        </authorList>
    </citation>
    <scope>NUCLEOTIDE SEQUENCE [LARGE SCALE GENOMIC DNA]</scope>
    <source>
        <strain evidence="6 7">MN07-A0370</strain>
    </source>
</reference>
<evidence type="ECO:0000259" key="5">
    <source>
        <dbReference type="PROSITE" id="PS50977"/>
    </source>
</evidence>
<feature type="domain" description="HTH tetR-type" evidence="5">
    <location>
        <begin position="30"/>
        <end position="90"/>
    </location>
</feature>
<dbReference type="OrthoDB" id="4331447at2"/>
<keyword evidence="2 4" id="KW-0238">DNA-binding</keyword>
<dbReference type="Pfam" id="PF00440">
    <property type="entry name" value="TetR_N"/>
    <property type="match status" value="1"/>
</dbReference>
<evidence type="ECO:0000313" key="7">
    <source>
        <dbReference type="Proteomes" id="UP000066480"/>
    </source>
</evidence>
<dbReference type="InterPro" id="IPR001647">
    <property type="entry name" value="HTH_TetR"/>
</dbReference>
<dbReference type="AlphaFoldDB" id="A0A0K1JDB1"/>